<evidence type="ECO:0000313" key="1">
    <source>
        <dbReference type="EMBL" id="SEG98047.1"/>
    </source>
</evidence>
<gene>
    <name evidence="1" type="ORF">SAMN05444920_111169</name>
</gene>
<evidence type="ECO:0000313" key="2">
    <source>
        <dbReference type="Proteomes" id="UP000236732"/>
    </source>
</evidence>
<sequence>MTAVLGRLGDRILDKLVPKASAKAAAEWYVHCYCRERSDFRKICTTAGGTTRCGSCYAFRVCGG</sequence>
<organism evidence="1 2">
    <name type="scientific">Nonomuraea solani</name>
    <dbReference type="NCBI Taxonomy" id="1144553"/>
    <lineage>
        <taxon>Bacteria</taxon>
        <taxon>Bacillati</taxon>
        <taxon>Actinomycetota</taxon>
        <taxon>Actinomycetes</taxon>
        <taxon>Streptosporangiales</taxon>
        <taxon>Streptosporangiaceae</taxon>
        <taxon>Nonomuraea</taxon>
    </lineage>
</organism>
<accession>A0A1H6EJJ5</accession>
<dbReference type="RefSeq" id="WP_103960107.1">
    <property type="nucleotide sequence ID" value="NZ_FNVT01000011.1"/>
</dbReference>
<dbReference type="AlphaFoldDB" id="A0A1H6EJJ5"/>
<keyword evidence="2" id="KW-1185">Reference proteome</keyword>
<protein>
    <submittedName>
        <fullName evidence="1">Uncharacterized protein</fullName>
    </submittedName>
</protein>
<dbReference type="Proteomes" id="UP000236732">
    <property type="component" value="Unassembled WGS sequence"/>
</dbReference>
<name>A0A1H6EJJ5_9ACTN</name>
<proteinExistence type="predicted"/>
<dbReference type="EMBL" id="FNVT01000011">
    <property type="protein sequence ID" value="SEG98047.1"/>
    <property type="molecule type" value="Genomic_DNA"/>
</dbReference>
<dbReference type="OrthoDB" id="4250947at2"/>
<reference evidence="1 2" key="1">
    <citation type="submission" date="2016-10" db="EMBL/GenBank/DDBJ databases">
        <authorList>
            <person name="de Groot N.N."/>
        </authorList>
    </citation>
    <scope>NUCLEOTIDE SEQUENCE [LARGE SCALE GENOMIC DNA]</scope>
    <source>
        <strain evidence="1 2">CGMCC 4.7037</strain>
    </source>
</reference>